<dbReference type="AlphaFoldDB" id="A0A139ANC3"/>
<dbReference type="InterPro" id="IPR036871">
    <property type="entry name" value="PX_dom_sf"/>
</dbReference>
<sequence length="357" mass="39450">MAPRFTLEHCRNGLAVLCVFGILLALRRFSDSVLSRRLKQDEAKEEKDEVDGSKTLSEPLLTLEEMESLHDPPSPFPPPPVDLSSTDDVIPAVDGAKLIEPPPPVELSSTGDDIPAVDGDKVVDPPPVIDPPPPRPLLAVDSGFSANVVELSSSLGEADTLAALNDWGGMTIQDTIEMRLHLSETQVAGVGVWKYATFLLSVRTTRYSEKEGATSTVSAGRRVRYSDFVAFSDRFMKHLQKLERQKERFPEFSEPAQPKEGFTVTNLSVPASLTPSRTMRRSHSNISVSSVSSNFSVANHIKTKLPPLPPKKLQGRFEPAFLEKRREELELWINSVKDVVEEEGLQGWVGWKEMLGL</sequence>
<dbReference type="Proteomes" id="UP000070544">
    <property type="component" value="Unassembled WGS sequence"/>
</dbReference>
<reference evidence="3 4" key="1">
    <citation type="journal article" date="2015" name="Genome Biol. Evol.">
        <title>Phylogenomic analyses indicate that early fungi evolved digesting cell walls of algal ancestors of land plants.</title>
        <authorList>
            <person name="Chang Y."/>
            <person name="Wang S."/>
            <person name="Sekimoto S."/>
            <person name="Aerts A.L."/>
            <person name="Choi C."/>
            <person name="Clum A."/>
            <person name="LaButti K.M."/>
            <person name="Lindquist E.A."/>
            <person name="Yee Ngan C."/>
            <person name="Ohm R.A."/>
            <person name="Salamov A.A."/>
            <person name="Grigoriev I.V."/>
            <person name="Spatafora J.W."/>
            <person name="Berbee M.L."/>
        </authorList>
    </citation>
    <scope>NUCLEOTIDE SEQUENCE [LARGE SCALE GENOMIC DNA]</scope>
    <source>
        <strain evidence="3 4">JEL478</strain>
    </source>
</reference>
<gene>
    <name evidence="3" type="ORF">M427DRAFT_29947</name>
</gene>
<accession>A0A139ANC3</accession>
<evidence type="ECO:0000259" key="2">
    <source>
        <dbReference type="PROSITE" id="PS50195"/>
    </source>
</evidence>
<proteinExistence type="predicted"/>
<feature type="region of interest" description="Disordered" evidence="1">
    <location>
        <begin position="96"/>
        <end position="116"/>
    </location>
</feature>
<keyword evidence="4" id="KW-1185">Reference proteome</keyword>
<dbReference type="InterPro" id="IPR001683">
    <property type="entry name" value="PX_dom"/>
</dbReference>
<dbReference type="PROSITE" id="PS50195">
    <property type="entry name" value="PX"/>
    <property type="match status" value="1"/>
</dbReference>
<feature type="region of interest" description="Disordered" evidence="1">
    <location>
        <begin position="35"/>
        <end position="58"/>
    </location>
</feature>
<dbReference type="GO" id="GO:0035091">
    <property type="term" value="F:phosphatidylinositol binding"/>
    <property type="evidence" value="ECO:0007669"/>
    <property type="project" value="InterPro"/>
</dbReference>
<evidence type="ECO:0000313" key="3">
    <source>
        <dbReference type="EMBL" id="KXS18236.1"/>
    </source>
</evidence>
<protein>
    <recommendedName>
        <fullName evidence="2">PX domain-containing protein</fullName>
    </recommendedName>
</protein>
<feature type="domain" description="PX" evidence="2">
    <location>
        <begin position="176"/>
        <end position="357"/>
    </location>
</feature>
<dbReference type="Pfam" id="PF00787">
    <property type="entry name" value="PX"/>
    <property type="match status" value="1"/>
</dbReference>
<dbReference type="Gene3D" id="3.30.1520.10">
    <property type="entry name" value="Phox-like domain"/>
    <property type="match status" value="1"/>
</dbReference>
<organism evidence="3 4">
    <name type="scientific">Gonapodya prolifera (strain JEL478)</name>
    <name type="common">Monoblepharis prolifera</name>
    <dbReference type="NCBI Taxonomy" id="1344416"/>
    <lineage>
        <taxon>Eukaryota</taxon>
        <taxon>Fungi</taxon>
        <taxon>Fungi incertae sedis</taxon>
        <taxon>Chytridiomycota</taxon>
        <taxon>Chytridiomycota incertae sedis</taxon>
        <taxon>Monoblepharidomycetes</taxon>
        <taxon>Monoblepharidales</taxon>
        <taxon>Gonapodyaceae</taxon>
        <taxon>Gonapodya</taxon>
    </lineage>
</organism>
<dbReference type="OrthoDB" id="10254720at2759"/>
<feature type="compositionally biased region" description="Basic and acidic residues" evidence="1">
    <location>
        <begin position="38"/>
        <end position="52"/>
    </location>
</feature>
<dbReference type="SUPFAM" id="SSF64268">
    <property type="entry name" value="PX domain"/>
    <property type="match status" value="1"/>
</dbReference>
<evidence type="ECO:0000313" key="4">
    <source>
        <dbReference type="Proteomes" id="UP000070544"/>
    </source>
</evidence>
<dbReference type="EMBL" id="KQ965743">
    <property type="protein sequence ID" value="KXS18236.1"/>
    <property type="molecule type" value="Genomic_DNA"/>
</dbReference>
<name>A0A139ANC3_GONPJ</name>
<evidence type="ECO:0000256" key="1">
    <source>
        <dbReference type="SAM" id="MobiDB-lite"/>
    </source>
</evidence>